<dbReference type="GeneID" id="25325498"/>
<keyword evidence="3" id="KW-0813">Transport</keyword>
<comment type="similarity">
    <text evidence="2">Belongs to the ABC transporter superfamily. ABCG family. PDR (TC 3.A.1.205) subfamily.</text>
</comment>
<evidence type="ECO:0000259" key="11">
    <source>
        <dbReference type="PROSITE" id="PS50893"/>
    </source>
</evidence>
<dbReference type="GO" id="GO:0140359">
    <property type="term" value="F:ABC-type transporter activity"/>
    <property type="evidence" value="ECO:0007669"/>
    <property type="project" value="InterPro"/>
</dbReference>
<dbReference type="Pfam" id="PF19055">
    <property type="entry name" value="ABC2_membrane_7"/>
    <property type="match status" value="1"/>
</dbReference>
<dbReference type="Pfam" id="PF00005">
    <property type="entry name" value="ABC_tran"/>
    <property type="match status" value="2"/>
</dbReference>
<feature type="transmembrane region" description="Helical" evidence="10">
    <location>
        <begin position="1290"/>
        <end position="1313"/>
    </location>
</feature>
<dbReference type="HOGENOM" id="CLU_000604_35_0_1"/>
<feature type="transmembrane region" description="Helical" evidence="10">
    <location>
        <begin position="1349"/>
        <end position="1368"/>
    </location>
</feature>
<feature type="domain" description="ABC transporter" evidence="11">
    <location>
        <begin position="164"/>
        <end position="418"/>
    </location>
</feature>
<feature type="transmembrane region" description="Helical" evidence="10">
    <location>
        <begin position="639"/>
        <end position="657"/>
    </location>
</feature>
<dbReference type="Gene3D" id="3.40.50.300">
    <property type="entry name" value="P-loop containing nucleotide triphosphate hydrolases"/>
    <property type="match status" value="2"/>
</dbReference>
<dbReference type="InterPro" id="IPR010929">
    <property type="entry name" value="PDR_CDR_ABC"/>
</dbReference>
<evidence type="ECO:0000256" key="8">
    <source>
        <dbReference type="ARBA" id="ARBA00023136"/>
    </source>
</evidence>
<feature type="transmembrane region" description="Helical" evidence="10">
    <location>
        <begin position="557"/>
        <end position="580"/>
    </location>
</feature>
<dbReference type="InterPro" id="IPR003593">
    <property type="entry name" value="AAA+_ATPase"/>
</dbReference>
<dbReference type="InterPro" id="IPR027417">
    <property type="entry name" value="P-loop_NTPase"/>
</dbReference>
<gene>
    <name evidence="12" type="ORF">PV05_03590</name>
</gene>
<dbReference type="InterPro" id="IPR017871">
    <property type="entry name" value="ABC_transporter-like_CS"/>
</dbReference>
<dbReference type="InterPro" id="IPR043926">
    <property type="entry name" value="ABCG_dom"/>
</dbReference>
<keyword evidence="7 10" id="KW-1133">Transmembrane helix</keyword>
<dbReference type="PROSITE" id="PS00211">
    <property type="entry name" value="ABC_TRANSPORTER_1"/>
    <property type="match status" value="1"/>
</dbReference>
<dbReference type="InterPro" id="IPR034003">
    <property type="entry name" value="ABCG_PDR_2"/>
</dbReference>
<dbReference type="PANTHER" id="PTHR19241">
    <property type="entry name" value="ATP-BINDING CASSETTE TRANSPORTER"/>
    <property type="match status" value="1"/>
</dbReference>
<feature type="compositionally biased region" description="Polar residues" evidence="9">
    <location>
        <begin position="1"/>
        <end position="14"/>
    </location>
</feature>
<feature type="transmembrane region" description="Helical" evidence="10">
    <location>
        <begin position="1184"/>
        <end position="1204"/>
    </location>
</feature>
<dbReference type="InterPro" id="IPR013525">
    <property type="entry name" value="ABC2_TM"/>
</dbReference>
<feature type="transmembrane region" description="Helical" evidence="10">
    <location>
        <begin position="1482"/>
        <end position="1505"/>
    </location>
</feature>
<dbReference type="SMART" id="SM00382">
    <property type="entry name" value="AAA"/>
    <property type="match status" value="2"/>
</dbReference>
<evidence type="ECO:0000256" key="3">
    <source>
        <dbReference type="ARBA" id="ARBA00022448"/>
    </source>
</evidence>
<evidence type="ECO:0000313" key="12">
    <source>
        <dbReference type="EMBL" id="KIW59115.1"/>
    </source>
</evidence>
<dbReference type="Pfam" id="PF14510">
    <property type="entry name" value="ABC_trans_N"/>
    <property type="match status" value="1"/>
</dbReference>
<evidence type="ECO:0000256" key="2">
    <source>
        <dbReference type="ARBA" id="ARBA00006012"/>
    </source>
</evidence>
<evidence type="ECO:0000256" key="9">
    <source>
        <dbReference type="SAM" id="MobiDB-lite"/>
    </source>
</evidence>
<dbReference type="Pfam" id="PF06422">
    <property type="entry name" value="PDR_CDR"/>
    <property type="match status" value="2"/>
</dbReference>
<protein>
    <recommendedName>
        <fullName evidence="11">ABC transporter domain-containing protein</fullName>
    </recommendedName>
</protein>
<dbReference type="InterPro" id="IPR029481">
    <property type="entry name" value="ABC_trans_N"/>
</dbReference>
<dbReference type="FunFam" id="3.40.50.300:FF:000054">
    <property type="entry name" value="ABC multidrug transporter atrF"/>
    <property type="match status" value="1"/>
</dbReference>
<feature type="transmembrane region" description="Helical" evidence="10">
    <location>
        <begin position="1246"/>
        <end position="1278"/>
    </location>
</feature>
<keyword evidence="13" id="KW-1185">Reference proteome</keyword>
<keyword evidence="6" id="KW-0067">ATP-binding</keyword>
<dbReference type="Pfam" id="PF01061">
    <property type="entry name" value="ABC2_membrane"/>
    <property type="match status" value="2"/>
</dbReference>
<dbReference type="RefSeq" id="XP_013319699.1">
    <property type="nucleotide sequence ID" value="XM_013464245.1"/>
</dbReference>
<dbReference type="CDD" id="cd03233">
    <property type="entry name" value="ABCG_PDR_domain1"/>
    <property type="match status" value="1"/>
</dbReference>
<dbReference type="InterPro" id="IPR003439">
    <property type="entry name" value="ABC_transporter-like_ATP-bd"/>
</dbReference>
<dbReference type="GO" id="GO:0016887">
    <property type="term" value="F:ATP hydrolysis activity"/>
    <property type="evidence" value="ECO:0007669"/>
    <property type="project" value="InterPro"/>
</dbReference>
<dbReference type="Proteomes" id="UP000054342">
    <property type="component" value="Unassembled WGS sequence"/>
</dbReference>
<keyword evidence="4 10" id="KW-0812">Transmembrane</keyword>
<feature type="transmembrane region" description="Helical" evidence="10">
    <location>
        <begin position="1444"/>
        <end position="1462"/>
    </location>
</feature>
<dbReference type="CDD" id="cd03232">
    <property type="entry name" value="ABCG_PDR_domain2"/>
    <property type="match status" value="1"/>
</dbReference>
<keyword evidence="8 10" id="KW-0472">Membrane</keyword>
<dbReference type="SUPFAM" id="SSF52540">
    <property type="entry name" value="P-loop containing nucleoside triphosphate hydrolases"/>
    <property type="match status" value="2"/>
</dbReference>
<evidence type="ECO:0000256" key="7">
    <source>
        <dbReference type="ARBA" id="ARBA00022989"/>
    </source>
</evidence>
<dbReference type="GO" id="GO:0016020">
    <property type="term" value="C:membrane"/>
    <property type="evidence" value="ECO:0007669"/>
    <property type="project" value="UniProtKB-SubCell"/>
</dbReference>
<dbReference type="PROSITE" id="PS50893">
    <property type="entry name" value="ABC_TRANSPORTER_2"/>
    <property type="match status" value="2"/>
</dbReference>
<accession>A0A0D2EWG8</accession>
<dbReference type="EMBL" id="KN847318">
    <property type="protein sequence ID" value="KIW59115.1"/>
    <property type="molecule type" value="Genomic_DNA"/>
</dbReference>
<keyword evidence="5" id="KW-0547">Nucleotide-binding</keyword>
<feature type="transmembrane region" description="Helical" evidence="10">
    <location>
        <begin position="1216"/>
        <end position="1234"/>
    </location>
</feature>
<evidence type="ECO:0000256" key="4">
    <source>
        <dbReference type="ARBA" id="ARBA00022692"/>
    </source>
</evidence>
<evidence type="ECO:0000256" key="1">
    <source>
        <dbReference type="ARBA" id="ARBA00004141"/>
    </source>
</evidence>
<evidence type="ECO:0000313" key="13">
    <source>
        <dbReference type="Proteomes" id="UP000054342"/>
    </source>
</evidence>
<feature type="transmembrane region" description="Helical" evidence="10">
    <location>
        <begin position="1319"/>
        <end position="1337"/>
    </location>
</feature>
<organism evidence="12 13">
    <name type="scientific">Exophiala xenobiotica</name>
    <dbReference type="NCBI Taxonomy" id="348802"/>
    <lineage>
        <taxon>Eukaryota</taxon>
        <taxon>Fungi</taxon>
        <taxon>Dikarya</taxon>
        <taxon>Ascomycota</taxon>
        <taxon>Pezizomycotina</taxon>
        <taxon>Eurotiomycetes</taxon>
        <taxon>Chaetothyriomycetidae</taxon>
        <taxon>Chaetothyriales</taxon>
        <taxon>Herpotrichiellaceae</taxon>
        <taxon>Exophiala</taxon>
    </lineage>
</organism>
<comment type="subcellular location">
    <subcellularLocation>
        <location evidence="1">Membrane</location>
        <topology evidence="1">Multi-pass membrane protein</topology>
    </subcellularLocation>
</comment>
<evidence type="ECO:0000256" key="6">
    <source>
        <dbReference type="ARBA" id="ARBA00022840"/>
    </source>
</evidence>
<reference evidence="12 13" key="1">
    <citation type="submission" date="2015-01" db="EMBL/GenBank/DDBJ databases">
        <title>The Genome Sequence of Exophiala xenobiotica CBS118157.</title>
        <authorList>
            <consortium name="The Broad Institute Genomics Platform"/>
            <person name="Cuomo C."/>
            <person name="de Hoog S."/>
            <person name="Gorbushina A."/>
            <person name="Stielow B."/>
            <person name="Teixiera M."/>
            <person name="Abouelleil A."/>
            <person name="Chapman S.B."/>
            <person name="Priest M."/>
            <person name="Young S.K."/>
            <person name="Wortman J."/>
            <person name="Nusbaum C."/>
            <person name="Birren B."/>
        </authorList>
    </citation>
    <scope>NUCLEOTIDE SEQUENCE [LARGE SCALE GENOMIC DNA]</scope>
    <source>
        <strain evidence="12 13">CBS 118157</strain>
    </source>
</reference>
<dbReference type="InterPro" id="IPR034001">
    <property type="entry name" value="ABCG_PDR_1"/>
</dbReference>
<evidence type="ECO:0000256" key="5">
    <source>
        <dbReference type="ARBA" id="ARBA00022741"/>
    </source>
</evidence>
<feature type="transmembrane region" description="Helical" evidence="10">
    <location>
        <begin position="527"/>
        <end position="551"/>
    </location>
</feature>
<dbReference type="OrthoDB" id="245989at2759"/>
<feature type="region of interest" description="Disordered" evidence="9">
    <location>
        <begin position="1"/>
        <end position="74"/>
    </location>
</feature>
<feature type="transmembrane region" description="Helical" evidence="10">
    <location>
        <begin position="669"/>
        <end position="689"/>
    </location>
</feature>
<feature type="transmembrane region" description="Helical" evidence="10">
    <location>
        <begin position="772"/>
        <end position="792"/>
    </location>
</feature>
<feature type="domain" description="ABC transporter" evidence="11">
    <location>
        <begin position="849"/>
        <end position="1091"/>
    </location>
</feature>
<sequence>MQKATASNGSSGITDHSEHPEPQPSPREILAEQDDQFPASFLDPSTVDNGDAMENVQYGTGPEQMGTSSRRKVSSLFSTEKRMLSDESEFGSRLKCLGSKIAEVPLPDVTDPAFDVRTWATAVLDAAGMDKVQSRQASFVFKGLDVSGSAPGASVQPTVASMFMAPLALARHFSGGKAPRRKILNCFDGVVNSGELLLVLGRPGSGCSTFLKTITGQLGGIEVGSGSTINYCGIPQSHMIKHFKGEIVYNADVDKHFPHLTVGETLKFAAAMRARSDRLLGSSRRENIECLTAVVMAVCGLTHTKNTKVGNDFVRGVSGGERKRVSIAEMMLAWSPIGAWDNSTRGLDSATALTFVNNLRLGADILGTTHAVAIYQASQAIFDVFDKVLVLYEGREIFFGPTKIAHAYFTEMGWLCPARQTTGDFCTSVTNHQERKARPGFEGKVPRTPEEFEAYWRTSQPYRTLHAEIEKYQNDWSSADYAERFRSAHEASQSSNISGKSSYMVSLPMQVKICTKRAYQRLWNDKASTLTVVLGQIIMALVVGSVFFGLAANTNSFFARGSTLFFATLLNALIAVTEINNLYQQRPIVQKHVMFAFYHPAAEALAGVISDAPVKMVIATFFNVILYFLAGLSPTASQFFVFFLFTVLVRFTMSAMFRTVAAATKTVSQALAIAGVLVLMIVIYTGYTIPKSYMHPWFKWLMWLNPLAYAFEALMVNEFHGQNFACGNFVPSYPNLPGKTFVCAVNGAVSGQLTVSGDAYVEASFQYSYSHIWRNLGIVIAFYTFFLAAYLITSELSSGISSTAEVLLFRRRDTNFKAGKLERPSRQETEFQNEMTATATEGVQVRSVLTWRDVTYDIRIKNEPRRLLDGVSGWARPGTLTALMGVSGAGKTTLLDVLAQRTSVGVISGDMFVNGKPFDSSYQRRLGYVQQQDVHLETSTVREALRFSAVLRQPASKPIAEKHRDVEEIIKMLDMEEFAEAIVGVPGEGLNVEQRKLLTIGVELAAKPCLIFLDEPTSGLDSQSSWAIIKFLRKLANSGQAVLSTIHQPSSVLFQEFDNLLFLAKGGRPVYFGAIGPNSEIMLHYFSSHGARPCAAQENPAEYILETVTLGASGQTSLDWPGIWRSSDETKEMTKELDRIHHNTSLGEAKDDTSNTGEFAMPFFIQVRRCTIRIFQQYWRTPSYIWGKAVLGLASALFIGFSFFHSNDSLQGMQNVVFSLFMLTSILSSMVQQIMPRFVRERPSKIYSWVAFMIANVLVELFYQVLVGVLVYLCYYYATFGIQSSERQGLILLFCVEIFIFASTFAQMVIVALPDAQTAGALATLLFSLTMIFNGVFQPPQALPGFWIFMYRLSPLTYIIGGLAATGLSGRPVVCSTTELKVFQPPNGQTCGQYLRTYLMEAPGQLTNPNAMANCSYCQLKNADQFLAESEIAWNDRWRNFGIVWAYICFNIAAAMMLYYVFRISKWKPATLEQRKQRWGRIGSWMGRTGLWIQLLILGLIGQAFSR</sequence>
<proteinExistence type="inferred from homology"/>
<name>A0A0D2EWG8_9EURO</name>
<feature type="transmembrane region" description="Helical" evidence="10">
    <location>
        <begin position="616"/>
        <end position="632"/>
    </location>
</feature>
<evidence type="ECO:0000256" key="10">
    <source>
        <dbReference type="SAM" id="Phobius"/>
    </source>
</evidence>
<dbReference type="GO" id="GO:0005524">
    <property type="term" value="F:ATP binding"/>
    <property type="evidence" value="ECO:0007669"/>
    <property type="project" value="UniProtKB-KW"/>
</dbReference>
<dbReference type="STRING" id="348802.A0A0D2EWG8"/>